<feature type="domain" description="PASTA" evidence="2">
    <location>
        <begin position="126"/>
        <end position="208"/>
    </location>
</feature>
<gene>
    <name evidence="3" type="ORF">PAI11_08870</name>
</gene>
<organism evidence="3 4">
    <name type="scientific">Patulibacter medicamentivorans</name>
    <dbReference type="NCBI Taxonomy" id="1097667"/>
    <lineage>
        <taxon>Bacteria</taxon>
        <taxon>Bacillati</taxon>
        <taxon>Actinomycetota</taxon>
        <taxon>Thermoleophilia</taxon>
        <taxon>Solirubrobacterales</taxon>
        <taxon>Patulibacteraceae</taxon>
        <taxon>Patulibacter</taxon>
    </lineage>
</organism>
<protein>
    <recommendedName>
        <fullName evidence="2">PASTA domain-containing protein</fullName>
    </recommendedName>
</protein>
<sequence>MLLMIGMAVGGYAIRFVLLPEEQRTSLQHWSLIGITADQRGLRIDPGGWGGCDAGPPQARVVAETDDAVEVSSTRTERTIVNGEAAICPAIARHDGPVTLRLSRPLAGRRVVGRQRRRGFGGQGAGPNGRIHVPRVVGLSRDDAIDVLCGRGVRVATARQGEGVVVGQDPPAGGSLRATGNLPRSTPRRRLPCPILLTRARVTLLLGPR</sequence>
<evidence type="ECO:0000313" key="4">
    <source>
        <dbReference type="Proteomes" id="UP000005143"/>
    </source>
</evidence>
<comment type="caution">
    <text evidence="3">The sequence shown here is derived from an EMBL/GenBank/DDBJ whole genome shotgun (WGS) entry which is preliminary data.</text>
</comment>
<keyword evidence="4" id="KW-1185">Reference proteome</keyword>
<dbReference type="EMBL" id="AGUD01000040">
    <property type="protein sequence ID" value="EHN12211.1"/>
    <property type="molecule type" value="Genomic_DNA"/>
</dbReference>
<dbReference type="PROSITE" id="PS51178">
    <property type="entry name" value="PASTA"/>
    <property type="match status" value="1"/>
</dbReference>
<reference evidence="3 4" key="1">
    <citation type="journal article" date="2013" name="Biodegradation">
        <title>Quantitative proteomic analysis of ibuprofen-degrading Patulibacter sp. strain I11.</title>
        <authorList>
            <person name="Almeida B."/>
            <person name="Kjeldal H."/>
            <person name="Lolas I."/>
            <person name="Knudsen A.D."/>
            <person name="Carvalho G."/>
            <person name="Nielsen K.L."/>
            <person name="Barreto Crespo M.T."/>
            <person name="Stensballe A."/>
            <person name="Nielsen J.L."/>
        </authorList>
    </citation>
    <scope>NUCLEOTIDE SEQUENCE [LARGE SCALE GENOMIC DNA]</scope>
    <source>
        <strain evidence="3 4">I11</strain>
    </source>
</reference>
<dbReference type="Gene3D" id="3.30.10.20">
    <property type="match status" value="1"/>
</dbReference>
<dbReference type="InterPro" id="IPR005543">
    <property type="entry name" value="PASTA_dom"/>
</dbReference>
<accession>H0E274</accession>
<evidence type="ECO:0000259" key="2">
    <source>
        <dbReference type="PROSITE" id="PS51178"/>
    </source>
</evidence>
<evidence type="ECO:0000256" key="1">
    <source>
        <dbReference type="SAM" id="MobiDB-lite"/>
    </source>
</evidence>
<evidence type="ECO:0000313" key="3">
    <source>
        <dbReference type="EMBL" id="EHN12211.1"/>
    </source>
</evidence>
<dbReference type="AlphaFoldDB" id="H0E274"/>
<dbReference type="CDD" id="cd06577">
    <property type="entry name" value="PASTA_pknB"/>
    <property type="match status" value="1"/>
</dbReference>
<dbReference type="Proteomes" id="UP000005143">
    <property type="component" value="Unassembled WGS sequence"/>
</dbReference>
<name>H0E274_9ACTN</name>
<proteinExistence type="predicted"/>
<feature type="region of interest" description="Disordered" evidence="1">
    <location>
        <begin position="164"/>
        <end position="189"/>
    </location>
</feature>
<dbReference type="Pfam" id="PF03793">
    <property type="entry name" value="PASTA"/>
    <property type="match status" value="1"/>
</dbReference>